<gene>
    <name evidence="13" type="ORF">SAMN02910314_00111</name>
</gene>
<dbReference type="InterPro" id="IPR000462">
    <property type="entry name" value="CDP-OH_P_trans"/>
</dbReference>
<evidence type="ECO:0000256" key="3">
    <source>
        <dbReference type="ARBA" id="ARBA00022516"/>
    </source>
</evidence>
<comment type="subcellular location">
    <subcellularLocation>
        <location evidence="1">Membrane</location>
        <topology evidence="1">Multi-pass membrane protein</topology>
    </subcellularLocation>
</comment>
<accession>A0A1H8PCS3</accession>
<dbReference type="STRING" id="79604.AAY81_09575"/>
<dbReference type="GO" id="GO:0016780">
    <property type="term" value="F:phosphotransferase activity, for other substituted phosphate groups"/>
    <property type="evidence" value="ECO:0007669"/>
    <property type="project" value="InterPro"/>
</dbReference>
<dbReference type="Pfam" id="PF01066">
    <property type="entry name" value="CDP-OH_P_transf"/>
    <property type="match status" value="1"/>
</dbReference>
<keyword evidence="10" id="KW-1208">Phospholipid metabolism</keyword>
<keyword evidence="14" id="KW-1185">Reference proteome</keyword>
<evidence type="ECO:0000313" key="13">
    <source>
        <dbReference type="EMBL" id="SEO39577.1"/>
    </source>
</evidence>
<comment type="similarity">
    <text evidence="2 11">Belongs to the CDP-alcohol phosphatidyltransferase class-I family.</text>
</comment>
<keyword evidence="8 12" id="KW-0472">Membrane</keyword>
<dbReference type="AlphaFoldDB" id="A0A1H8PCS3"/>
<feature type="transmembrane region" description="Helical" evidence="12">
    <location>
        <begin position="105"/>
        <end position="128"/>
    </location>
</feature>
<proteinExistence type="inferred from homology"/>
<dbReference type="GO" id="GO:0046474">
    <property type="term" value="P:glycerophospholipid biosynthetic process"/>
    <property type="evidence" value="ECO:0007669"/>
    <property type="project" value="TreeGrafter"/>
</dbReference>
<dbReference type="PROSITE" id="PS00379">
    <property type="entry name" value="CDP_ALCOHOL_P_TRANSF"/>
    <property type="match status" value="1"/>
</dbReference>
<evidence type="ECO:0000256" key="10">
    <source>
        <dbReference type="ARBA" id="ARBA00023264"/>
    </source>
</evidence>
<protein>
    <submittedName>
        <fullName evidence="13">CDP-diacylglycerol--glycerol-3-phosphate 3-phosphatidyltransferase</fullName>
    </submittedName>
</protein>
<keyword evidence="3" id="KW-0444">Lipid biosynthesis</keyword>
<evidence type="ECO:0000256" key="12">
    <source>
        <dbReference type="SAM" id="Phobius"/>
    </source>
</evidence>
<keyword evidence="7" id="KW-0443">Lipid metabolism</keyword>
<dbReference type="RefSeq" id="WP_205630830.1">
    <property type="nucleotide sequence ID" value="NZ_CP011402.1"/>
</dbReference>
<keyword evidence="4 11" id="KW-0808">Transferase</keyword>
<dbReference type="EMBL" id="FOEC01000001">
    <property type="protein sequence ID" value="SEO39577.1"/>
    <property type="molecule type" value="Genomic_DNA"/>
</dbReference>
<dbReference type="Proteomes" id="UP000182975">
    <property type="component" value="Unassembled WGS sequence"/>
</dbReference>
<dbReference type="InterPro" id="IPR043130">
    <property type="entry name" value="CDP-OH_PTrfase_TM_dom"/>
</dbReference>
<dbReference type="Gene3D" id="1.20.120.1760">
    <property type="match status" value="1"/>
</dbReference>
<evidence type="ECO:0000256" key="8">
    <source>
        <dbReference type="ARBA" id="ARBA00023136"/>
    </source>
</evidence>
<evidence type="ECO:0000313" key="14">
    <source>
        <dbReference type="Proteomes" id="UP000182975"/>
    </source>
</evidence>
<organism evidence="13 14">
    <name type="scientific">Denitrobacterium detoxificans</name>
    <dbReference type="NCBI Taxonomy" id="79604"/>
    <lineage>
        <taxon>Bacteria</taxon>
        <taxon>Bacillati</taxon>
        <taxon>Actinomycetota</taxon>
        <taxon>Coriobacteriia</taxon>
        <taxon>Eggerthellales</taxon>
        <taxon>Eggerthellaceae</taxon>
        <taxon>Denitrobacterium</taxon>
    </lineage>
</organism>
<dbReference type="PANTHER" id="PTHR14269">
    <property type="entry name" value="CDP-DIACYLGLYCEROL--GLYCEROL-3-PHOSPHATE 3-PHOSPHATIDYLTRANSFERASE-RELATED"/>
    <property type="match status" value="1"/>
</dbReference>
<keyword evidence="6 12" id="KW-1133">Transmembrane helix</keyword>
<evidence type="ECO:0000256" key="2">
    <source>
        <dbReference type="ARBA" id="ARBA00010441"/>
    </source>
</evidence>
<evidence type="ECO:0000256" key="7">
    <source>
        <dbReference type="ARBA" id="ARBA00023098"/>
    </source>
</evidence>
<evidence type="ECO:0000256" key="4">
    <source>
        <dbReference type="ARBA" id="ARBA00022679"/>
    </source>
</evidence>
<feature type="transmembrane region" description="Helical" evidence="12">
    <location>
        <begin position="81"/>
        <end position="99"/>
    </location>
</feature>
<dbReference type="PANTHER" id="PTHR14269:SF11">
    <property type="entry name" value="CDP-DIACYLGLYCEROL--GLYCEROL-3-PHOSPHATE 3-PHOSPHATIDYLTRANSFERASE"/>
    <property type="match status" value="1"/>
</dbReference>
<evidence type="ECO:0000256" key="1">
    <source>
        <dbReference type="ARBA" id="ARBA00004141"/>
    </source>
</evidence>
<dbReference type="InterPro" id="IPR048254">
    <property type="entry name" value="CDP_ALCOHOL_P_TRANSF_CS"/>
</dbReference>
<feature type="transmembrane region" description="Helical" evidence="12">
    <location>
        <begin position="20"/>
        <end position="41"/>
    </location>
</feature>
<keyword evidence="9" id="KW-0594">Phospholipid biosynthesis</keyword>
<feature type="transmembrane region" description="Helical" evidence="12">
    <location>
        <begin position="140"/>
        <end position="173"/>
    </location>
</feature>
<reference evidence="14" key="1">
    <citation type="submission" date="2016-10" db="EMBL/GenBank/DDBJ databases">
        <authorList>
            <person name="Varghese N."/>
        </authorList>
    </citation>
    <scope>NUCLEOTIDE SEQUENCE [LARGE SCALE GENOMIC DNA]</scope>
    <source>
        <strain evidence="14">DSM 21843</strain>
    </source>
</reference>
<evidence type="ECO:0000256" key="11">
    <source>
        <dbReference type="RuleBase" id="RU003750"/>
    </source>
</evidence>
<keyword evidence="5 12" id="KW-0812">Transmembrane</keyword>
<evidence type="ECO:0000256" key="6">
    <source>
        <dbReference type="ARBA" id="ARBA00022989"/>
    </source>
</evidence>
<name>A0A1H8PCS3_9ACTN</name>
<evidence type="ECO:0000256" key="5">
    <source>
        <dbReference type="ARBA" id="ARBA00022692"/>
    </source>
</evidence>
<sequence length="186" mass="19600">MAWNSTPGYARTNIFATSRYATVANVLTFSRIALSVALLTQTPLSPAFLALLAAAGITDMIDGAIARATGSETEFGEKLDSIADIVLAAICLATILPAVSLPLWLLIWIAVIAVEKIANLAGGLLMYRRLIAPHTTANKIAGVLVFLVPFVIPLFGAVIPAIPACIAATFAVIQEGHYIRLGLDWG</sequence>
<dbReference type="GO" id="GO:0016020">
    <property type="term" value="C:membrane"/>
    <property type="evidence" value="ECO:0007669"/>
    <property type="project" value="UniProtKB-SubCell"/>
</dbReference>
<dbReference type="InterPro" id="IPR050324">
    <property type="entry name" value="CDP-alcohol_PTase-I"/>
</dbReference>
<evidence type="ECO:0000256" key="9">
    <source>
        <dbReference type="ARBA" id="ARBA00023209"/>
    </source>
</evidence>
<feature type="transmembrane region" description="Helical" evidence="12">
    <location>
        <begin position="47"/>
        <end position="69"/>
    </location>
</feature>